<dbReference type="PANTHER" id="PTHR23424:SF23">
    <property type="entry name" value="PROTEIN SAAL1"/>
    <property type="match status" value="1"/>
</dbReference>
<dbReference type="SUPFAM" id="SSF48371">
    <property type="entry name" value="ARM repeat"/>
    <property type="match status" value="1"/>
</dbReference>
<evidence type="ECO:0000256" key="2">
    <source>
        <dbReference type="ARBA" id="ARBA00023242"/>
    </source>
</evidence>
<feature type="compositionally biased region" description="Polar residues" evidence="4">
    <location>
        <begin position="380"/>
        <end position="389"/>
    </location>
</feature>
<dbReference type="AlphaFoldDB" id="A0AAN8JI27"/>
<evidence type="ECO:0008006" key="7">
    <source>
        <dbReference type="Google" id="ProtNLM"/>
    </source>
</evidence>
<dbReference type="Proteomes" id="UP001347796">
    <property type="component" value="Unassembled WGS sequence"/>
</dbReference>
<evidence type="ECO:0000256" key="1">
    <source>
        <dbReference type="ARBA" id="ARBA00004123"/>
    </source>
</evidence>
<comment type="subcellular location">
    <subcellularLocation>
        <location evidence="1">Nucleus</location>
    </subcellularLocation>
</comment>
<feature type="region of interest" description="Disordered" evidence="4">
    <location>
        <begin position="369"/>
        <end position="389"/>
    </location>
</feature>
<evidence type="ECO:0000256" key="3">
    <source>
        <dbReference type="ARBA" id="ARBA00038401"/>
    </source>
</evidence>
<comment type="caution">
    <text evidence="5">The sequence shown here is derived from an EMBL/GenBank/DDBJ whole genome shotgun (WGS) entry which is preliminary data.</text>
</comment>
<dbReference type="InterPro" id="IPR011989">
    <property type="entry name" value="ARM-like"/>
</dbReference>
<dbReference type="InterPro" id="IPR052464">
    <property type="entry name" value="Synovial_Prolif_Regulator"/>
</dbReference>
<evidence type="ECO:0000313" key="5">
    <source>
        <dbReference type="EMBL" id="KAK6178561.1"/>
    </source>
</evidence>
<keyword evidence="6" id="KW-1185">Reference proteome</keyword>
<comment type="similarity">
    <text evidence="3">Belongs to the SAAL1 family.</text>
</comment>
<feature type="compositionally biased region" description="Basic and acidic residues" evidence="4">
    <location>
        <begin position="1"/>
        <end position="16"/>
    </location>
</feature>
<evidence type="ECO:0000313" key="6">
    <source>
        <dbReference type="Proteomes" id="UP001347796"/>
    </source>
</evidence>
<name>A0AAN8JI27_PATCE</name>
<dbReference type="Gene3D" id="1.25.10.10">
    <property type="entry name" value="Leucine-rich Repeat Variant"/>
    <property type="match status" value="1"/>
</dbReference>
<feature type="region of interest" description="Disordered" evidence="4">
    <location>
        <begin position="1"/>
        <end position="38"/>
    </location>
</feature>
<gene>
    <name evidence="5" type="ORF">SNE40_013323</name>
</gene>
<feature type="compositionally biased region" description="Acidic residues" evidence="4">
    <location>
        <begin position="17"/>
        <end position="27"/>
    </location>
</feature>
<protein>
    <recommendedName>
        <fullName evidence="7">Protein SAAL1</fullName>
    </recommendedName>
</protein>
<keyword evidence="2" id="KW-0539">Nucleus</keyword>
<accession>A0AAN8JI27</accession>
<feature type="compositionally biased region" description="Polar residues" evidence="4">
    <location>
        <begin position="29"/>
        <end position="38"/>
    </location>
</feature>
<dbReference type="InterPro" id="IPR016024">
    <property type="entry name" value="ARM-type_fold"/>
</dbReference>
<sequence length="514" mass="58379">MNSHSDDSEESFKYGDDYDEENEDEVQANDRNPSPPQELQQNLEAVFGDSIGQTAFSKHWVLTTLMRLMDEVKLDVKTVEDDEDQVKDVDEDFQNELCQLWDMSMNNEVAKYLEEFKAVDILSDVISKSKAPRVTEICVGILGNMACDADICASMMLNEKLVDMMLMLLKGSDTPTLVETTRLLHTCFSNKQTSKSWNEAIKGDPEVQIDVQFILQSSTNSDLLKSTTEFVGILLDSDDELCLNWADEAIVISLLEAIKQVGYNHSDALEPYLHIFQLFSTSETGVEALMKCNYDLLEFLLKYLYGVCEDEIVGLDEHGNCLASAISTISVLFPSSSFTAKNMAELMRCLLKILDPLYPLISRKISDNTQNDVNGKKETNPVTEPQNLNENNLDSIKNLENNNLTVLQENQILYSVLQRFLCDIVLSFYSESTKVTDEVESNEHSEITAEPYYLNALHYLESSCCRERIYKMFHTLNNSENNDDDLISIFDHISKSHSLQRLQRIMSDFKDGKA</sequence>
<proteinExistence type="inferred from homology"/>
<organism evidence="5 6">
    <name type="scientific">Patella caerulea</name>
    <name type="common">Rayed Mediterranean limpet</name>
    <dbReference type="NCBI Taxonomy" id="87958"/>
    <lineage>
        <taxon>Eukaryota</taxon>
        <taxon>Metazoa</taxon>
        <taxon>Spiralia</taxon>
        <taxon>Lophotrochozoa</taxon>
        <taxon>Mollusca</taxon>
        <taxon>Gastropoda</taxon>
        <taxon>Patellogastropoda</taxon>
        <taxon>Patelloidea</taxon>
        <taxon>Patellidae</taxon>
        <taxon>Patella</taxon>
    </lineage>
</organism>
<evidence type="ECO:0000256" key="4">
    <source>
        <dbReference type="SAM" id="MobiDB-lite"/>
    </source>
</evidence>
<dbReference type="PANTHER" id="PTHR23424">
    <property type="entry name" value="SERUM AMYLOID A"/>
    <property type="match status" value="1"/>
</dbReference>
<dbReference type="EMBL" id="JAZGQO010000009">
    <property type="protein sequence ID" value="KAK6178561.1"/>
    <property type="molecule type" value="Genomic_DNA"/>
</dbReference>
<dbReference type="GO" id="GO:0005654">
    <property type="term" value="C:nucleoplasm"/>
    <property type="evidence" value="ECO:0007669"/>
    <property type="project" value="TreeGrafter"/>
</dbReference>
<reference evidence="5 6" key="1">
    <citation type="submission" date="2024-01" db="EMBL/GenBank/DDBJ databases">
        <title>The genome of the rayed Mediterranean limpet Patella caerulea (Linnaeus, 1758).</title>
        <authorList>
            <person name="Anh-Thu Weber A."/>
            <person name="Halstead-Nussloch G."/>
        </authorList>
    </citation>
    <scope>NUCLEOTIDE SEQUENCE [LARGE SCALE GENOMIC DNA]</scope>
    <source>
        <strain evidence="5">AATW-2023a</strain>
        <tissue evidence="5">Whole specimen</tissue>
    </source>
</reference>